<dbReference type="AlphaFoldDB" id="A0ABD3MPE8"/>
<keyword evidence="4" id="KW-0963">Cytoplasm</keyword>
<dbReference type="InterPro" id="IPR027408">
    <property type="entry name" value="PNPase/RNase_PH_dom_sf"/>
</dbReference>
<dbReference type="SUPFAM" id="SSF55666">
    <property type="entry name" value="Ribonuclease PH domain 2-like"/>
    <property type="match status" value="1"/>
</dbReference>
<evidence type="ECO:0000313" key="10">
    <source>
        <dbReference type="Proteomes" id="UP001530293"/>
    </source>
</evidence>
<dbReference type="PANTHER" id="PTHR11097:SF8">
    <property type="entry name" value="EXOSOME COMPLEX COMPONENT RRP42"/>
    <property type="match status" value="1"/>
</dbReference>
<accession>A0ABD3MPE8</accession>
<keyword evidence="5" id="KW-0271">Exosome</keyword>
<feature type="domain" description="Exoribonuclease phosphorolytic" evidence="8">
    <location>
        <begin position="61"/>
        <end position="205"/>
    </location>
</feature>
<protein>
    <recommendedName>
        <fullName evidence="6">Ribosomal RNA-processing protein 42</fullName>
    </recommendedName>
</protein>
<dbReference type="GO" id="GO:0005737">
    <property type="term" value="C:cytoplasm"/>
    <property type="evidence" value="ECO:0007669"/>
    <property type="project" value="UniProtKB-SubCell"/>
</dbReference>
<sequence length="434" mass="45581">MVSPAEAHYIIESCFSDFRIDGRSRLEHRPYTVSNRKVGASAPSPSAVVGASSPSSLILSNGSSRIHLPGSSTDILCSVKADLVHPSPCKPREGIVELNVDLSLCGSGVGGGMLDGGSSSSSTQQRMNNNTSSSRRKEREAESQITSLLQRLILPHAVNYTQLAILPGRYVWRLSIDIVVLRCDGCILDACSLALREGLYNTKLPCVKSAVMEGGMPDVEGEGFGGNNSGDGSNNKNDLIVDGDIKNAMPPPGVENCPLVVTVSVLSAFVPPPPSSTSDNTASSSSSQQRRHQTQRRHYISIIDARTEEEVCASSHVCVSIDPCGLVCGVHTLGGSGGGGVGDSFTADSQEEGVAADNLNDEIMGVSSSSSMPLAMLGDVVASAAMASKNLYSLLNDAGERNVNRTKANNIVPTVGNDDGNGYGYLLKDHFLIQ</sequence>
<dbReference type="InterPro" id="IPR001247">
    <property type="entry name" value="ExoRNase_PH_dom1"/>
</dbReference>
<evidence type="ECO:0000313" key="9">
    <source>
        <dbReference type="EMBL" id="KAL3765347.1"/>
    </source>
</evidence>
<feature type="region of interest" description="Disordered" evidence="7">
    <location>
        <begin position="115"/>
        <end position="141"/>
    </location>
</feature>
<dbReference type="Gene3D" id="3.30.230.70">
    <property type="entry name" value="GHMP Kinase, N-terminal domain"/>
    <property type="match status" value="1"/>
</dbReference>
<feature type="compositionally biased region" description="Low complexity" evidence="7">
    <location>
        <begin position="276"/>
        <end position="288"/>
    </location>
</feature>
<dbReference type="PANTHER" id="PTHR11097">
    <property type="entry name" value="EXOSOME COMPLEX EXONUCLEASE RIBOSOMAL RNA PROCESSING PROTEIN"/>
    <property type="match status" value="1"/>
</dbReference>
<dbReference type="Proteomes" id="UP001530293">
    <property type="component" value="Unassembled WGS sequence"/>
</dbReference>
<comment type="similarity">
    <text evidence="3">Belongs to the RNase PH family.</text>
</comment>
<dbReference type="GO" id="GO:0000178">
    <property type="term" value="C:exosome (RNase complex)"/>
    <property type="evidence" value="ECO:0007669"/>
    <property type="project" value="UniProtKB-KW"/>
</dbReference>
<organism evidence="9 10">
    <name type="scientific">Discostella pseudostelligera</name>
    <dbReference type="NCBI Taxonomy" id="259834"/>
    <lineage>
        <taxon>Eukaryota</taxon>
        <taxon>Sar</taxon>
        <taxon>Stramenopiles</taxon>
        <taxon>Ochrophyta</taxon>
        <taxon>Bacillariophyta</taxon>
        <taxon>Coscinodiscophyceae</taxon>
        <taxon>Thalassiosirophycidae</taxon>
        <taxon>Stephanodiscales</taxon>
        <taxon>Stephanodiscaceae</taxon>
        <taxon>Discostella</taxon>
    </lineage>
</organism>
<proteinExistence type="inferred from homology"/>
<dbReference type="Pfam" id="PF01138">
    <property type="entry name" value="RNase_PH"/>
    <property type="match status" value="1"/>
</dbReference>
<evidence type="ECO:0000256" key="7">
    <source>
        <dbReference type="SAM" id="MobiDB-lite"/>
    </source>
</evidence>
<dbReference type="InterPro" id="IPR020568">
    <property type="entry name" value="Ribosomal_Su5_D2-typ_SF"/>
</dbReference>
<dbReference type="InterPro" id="IPR036345">
    <property type="entry name" value="ExoRNase_PH_dom2_sf"/>
</dbReference>
<evidence type="ECO:0000256" key="2">
    <source>
        <dbReference type="ARBA" id="ARBA00004604"/>
    </source>
</evidence>
<evidence type="ECO:0000259" key="8">
    <source>
        <dbReference type="Pfam" id="PF01138"/>
    </source>
</evidence>
<gene>
    <name evidence="9" type="ORF">ACHAWU_002265</name>
</gene>
<dbReference type="InterPro" id="IPR050590">
    <property type="entry name" value="Exosome_comp_Rrp42_subfam"/>
</dbReference>
<dbReference type="EMBL" id="JALLBG020000096">
    <property type="protein sequence ID" value="KAL3765347.1"/>
    <property type="molecule type" value="Genomic_DNA"/>
</dbReference>
<keyword evidence="10" id="KW-1185">Reference proteome</keyword>
<dbReference type="SUPFAM" id="SSF54211">
    <property type="entry name" value="Ribosomal protein S5 domain 2-like"/>
    <property type="match status" value="1"/>
</dbReference>
<evidence type="ECO:0000256" key="5">
    <source>
        <dbReference type="ARBA" id="ARBA00022835"/>
    </source>
</evidence>
<evidence type="ECO:0000256" key="3">
    <source>
        <dbReference type="ARBA" id="ARBA00006678"/>
    </source>
</evidence>
<reference evidence="9 10" key="1">
    <citation type="submission" date="2024-10" db="EMBL/GenBank/DDBJ databases">
        <title>Updated reference genomes for cyclostephanoid diatoms.</title>
        <authorList>
            <person name="Roberts W.R."/>
            <person name="Alverson A.J."/>
        </authorList>
    </citation>
    <scope>NUCLEOTIDE SEQUENCE [LARGE SCALE GENOMIC DNA]</scope>
    <source>
        <strain evidence="9 10">AJA232-27</strain>
    </source>
</reference>
<evidence type="ECO:0000256" key="6">
    <source>
        <dbReference type="ARBA" id="ARBA00042523"/>
    </source>
</evidence>
<evidence type="ECO:0000256" key="1">
    <source>
        <dbReference type="ARBA" id="ARBA00004496"/>
    </source>
</evidence>
<name>A0ABD3MPE8_9STRA</name>
<feature type="compositionally biased region" description="Low complexity" evidence="7">
    <location>
        <begin position="116"/>
        <end position="133"/>
    </location>
</feature>
<comment type="caution">
    <text evidence="9">The sequence shown here is derived from an EMBL/GenBank/DDBJ whole genome shotgun (WGS) entry which is preliminary data.</text>
</comment>
<feature type="region of interest" description="Disordered" evidence="7">
    <location>
        <begin position="221"/>
        <end position="244"/>
    </location>
</feature>
<dbReference type="GO" id="GO:0005730">
    <property type="term" value="C:nucleolus"/>
    <property type="evidence" value="ECO:0007669"/>
    <property type="project" value="UniProtKB-SubCell"/>
</dbReference>
<feature type="region of interest" description="Disordered" evidence="7">
    <location>
        <begin position="272"/>
        <end position="296"/>
    </location>
</feature>
<comment type="subcellular location">
    <subcellularLocation>
        <location evidence="1">Cytoplasm</location>
    </subcellularLocation>
    <subcellularLocation>
        <location evidence="2">Nucleus</location>
        <location evidence="2">Nucleolus</location>
    </subcellularLocation>
</comment>
<evidence type="ECO:0000256" key="4">
    <source>
        <dbReference type="ARBA" id="ARBA00022490"/>
    </source>
</evidence>